<proteinExistence type="predicted"/>
<feature type="region of interest" description="Disordered" evidence="1">
    <location>
        <begin position="1"/>
        <end position="25"/>
    </location>
</feature>
<dbReference type="EMBL" id="GBEZ01009827">
    <property type="protein sequence ID" value="JAC75792.1"/>
    <property type="molecule type" value="Transcribed_RNA"/>
</dbReference>
<feature type="non-terminal residue" evidence="2">
    <location>
        <position position="208"/>
    </location>
</feature>
<evidence type="ECO:0000256" key="1">
    <source>
        <dbReference type="SAM" id="MobiDB-lite"/>
    </source>
</evidence>
<organism evidence="2">
    <name type="scientific">Tetraselmis sp. GSL018</name>
    <dbReference type="NCBI Taxonomy" id="582737"/>
    <lineage>
        <taxon>Eukaryota</taxon>
        <taxon>Viridiplantae</taxon>
        <taxon>Chlorophyta</taxon>
        <taxon>core chlorophytes</taxon>
        <taxon>Chlorodendrophyceae</taxon>
        <taxon>Chlorodendrales</taxon>
        <taxon>Chlorodendraceae</taxon>
        <taxon>Tetraselmis</taxon>
    </lineage>
</organism>
<dbReference type="AlphaFoldDB" id="A0A061RSD3"/>
<feature type="region of interest" description="Disordered" evidence="1">
    <location>
        <begin position="113"/>
        <end position="208"/>
    </location>
</feature>
<accession>A0A061RSD3</accession>
<protein>
    <submittedName>
        <fullName evidence="2">Uncharacterized protein</fullName>
    </submittedName>
</protein>
<evidence type="ECO:0000313" key="2">
    <source>
        <dbReference type="EMBL" id="JAC75792.1"/>
    </source>
</evidence>
<feature type="compositionally biased region" description="Polar residues" evidence="1">
    <location>
        <begin position="153"/>
        <end position="162"/>
    </location>
</feature>
<reference evidence="2" key="1">
    <citation type="submission" date="2014-05" db="EMBL/GenBank/DDBJ databases">
        <title>The transcriptome of the halophilic microalga Tetraselmis sp. GSL018 isolated from the Great Salt Lake, Utah.</title>
        <authorList>
            <person name="Jinkerson R.E."/>
            <person name="D'Adamo S."/>
            <person name="Posewitz M.C."/>
        </authorList>
    </citation>
    <scope>NUCLEOTIDE SEQUENCE</scope>
    <source>
        <strain evidence="2">GSL018</strain>
    </source>
</reference>
<feature type="compositionally biased region" description="Polar residues" evidence="1">
    <location>
        <begin position="14"/>
        <end position="25"/>
    </location>
</feature>
<sequence length="208" mass="22398">PRAPAPAPRKRVSFGSSVQTQDSQFESELDQVRRYVLSRGCGKTSVAQAAAELPAVERPVVEACLHALEEEGLISCCSNADGSFSGEPESYIILEGGGQEAGHLRPLGTARMGKESVKNTTKIDVAGNGVPLDATNDDLQKGCSKSNRERDPNSCTDNLSQPKTKDHKGKKQKARSSPRAAKEGKKRTKSDVSPTSDQPPRNEKRIRT</sequence>
<feature type="non-terminal residue" evidence="2">
    <location>
        <position position="1"/>
    </location>
</feature>
<feature type="compositionally biased region" description="Basic residues" evidence="1">
    <location>
        <begin position="165"/>
        <end position="176"/>
    </location>
</feature>
<name>A0A061RSD3_9CHLO</name>
<gene>
    <name evidence="2" type="ORF">TSPGSL018_22059</name>
</gene>